<sequence length="81" mass="9166">MPNIGHGSNKKTRHVLPNRFTKFLVHNSAELDLLMMHNRKFCAEIAHNVSTLKRESIVEQAAQLKIGVTNGSARLRSQEDE</sequence>
<dbReference type="InterPro" id="IPR036351">
    <property type="entry name" value="Ribosomal_eL32_sf"/>
</dbReference>
<dbReference type="GO" id="GO:0003735">
    <property type="term" value="F:structural constituent of ribosome"/>
    <property type="evidence" value="ECO:0007669"/>
    <property type="project" value="InterPro"/>
</dbReference>
<comment type="caution">
    <text evidence="4">The sequence shown here is derived from an EMBL/GenBank/DDBJ whole genome shotgun (WGS) entry which is preliminary data.</text>
</comment>
<dbReference type="Proteomes" id="UP000886520">
    <property type="component" value="Chromosome 13"/>
</dbReference>
<evidence type="ECO:0000313" key="5">
    <source>
        <dbReference type="Proteomes" id="UP000886520"/>
    </source>
</evidence>
<keyword evidence="3" id="KW-0687">Ribonucleoprotein</keyword>
<gene>
    <name evidence="4" type="ORF">GOP47_0013958</name>
</gene>
<keyword evidence="2" id="KW-0689">Ribosomal protein</keyword>
<name>A0A9D4ZF20_ADICA</name>
<organism evidence="4 5">
    <name type="scientific">Adiantum capillus-veneris</name>
    <name type="common">Maidenhair fern</name>
    <dbReference type="NCBI Taxonomy" id="13818"/>
    <lineage>
        <taxon>Eukaryota</taxon>
        <taxon>Viridiplantae</taxon>
        <taxon>Streptophyta</taxon>
        <taxon>Embryophyta</taxon>
        <taxon>Tracheophyta</taxon>
        <taxon>Polypodiopsida</taxon>
        <taxon>Polypodiidae</taxon>
        <taxon>Polypodiales</taxon>
        <taxon>Pteridineae</taxon>
        <taxon>Pteridaceae</taxon>
        <taxon>Vittarioideae</taxon>
        <taxon>Adiantum</taxon>
    </lineage>
</organism>
<keyword evidence="5" id="KW-1185">Reference proteome</keyword>
<dbReference type="SUPFAM" id="SSF52042">
    <property type="entry name" value="Ribosomal protein L32e"/>
    <property type="match status" value="1"/>
</dbReference>
<dbReference type="OrthoDB" id="268693at2759"/>
<accession>A0A9D4ZF20</accession>
<comment type="similarity">
    <text evidence="1">Belongs to the eukaryotic ribosomal protein eL32 family.</text>
</comment>
<dbReference type="PANTHER" id="PTHR23413">
    <property type="entry name" value="60S RIBOSOMAL PROTEIN L32 AND DNA-DIRECTED RNA POLYMERASE II, SUBUNIT N"/>
    <property type="match status" value="1"/>
</dbReference>
<dbReference type="GO" id="GO:0022625">
    <property type="term" value="C:cytosolic large ribosomal subunit"/>
    <property type="evidence" value="ECO:0007669"/>
    <property type="project" value="TreeGrafter"/>
</dbReference>
<dbReference type="GO" id="GO:0006412">
    <property type="term" value="P:translation"/>
    <property type="evidence" value="ECO:0007669"/>
    <property type="project" value="InterPro"/>
</dbReference>
<dbReference type="EMBL" id="JABFUD020000013">
    <property type="protein sequence ID" value="KAI5071707.1"/>
    <property type="molecule type" value="Genomic_DNA"/>
</dbReference>
<dbReference type="SMART" id="SM01393">
    <property type="entry name" value="Ribosomal_L32e"/>
    <property type="match status" value="1"/>
</dbReference>
<evidence type="ECO:0000256" key="1">
    <source>
        <dbReference type="ARBA" id="ARBA00008431"/>
    </source>
</evidence>
<reference evidence="4" key="1">
    <citation type="submission" date="2021-01" db="EMBL/GenBank/DDBJ databases">
        <title>Adiantum capillus-veneris genome.</title>
        <authorList>
            <person name="Fang Y."/>
            <person name="Liao Q."/>
        </authorList>
    </citation>
    <scope>NUCLEOTIDE SEQUENCE</scope>
    <source>
        <strain evidence="4">H3</strain>
        <tissue evidence="4">Leaf</tissue>
    </source>
</reference>
<dbReference type="InterPro" id="IPR001515">
    <property type="entry name" value="Ribosomal_eL32"/>
</dbReference>
<evidence type="ECO:0000313" key="4">
    <source>
        <dbReference type="EMBL" id="KAI5071707.1"/>
    </source>
</evidence>
<protein>
    <recommendedName>
        <fullName evidence="6">60S ribosomal protein L32</fullName>
    </recommendedName>
</protein>
<dbReference type="Pfam" id="PF01655">
    <property type="entry name" value="Ribosomal_L32e"/>
    <property type="match status" value="1"/>
</dbReference>
<dbReference type="PANTHER" id="PTHR23413:SF1">
    <property type="entry name" value="RIBOSOMAL PROTEIN L32"/>
    <property type="match status" value="1"/>
</dbReference>
<evidence type="ECO:0000256" key="2">
    <source>
        <dbReference type="ARBA" id="ARBA00022980"/>
    </source>
</evidence>
<dbReference type="AlphaFoldDB" id="A0A9D4ZF20"/>
<proteinExistence type="inferred from homology"/>
<evidence type="ECO:0000256" key="3">
    <source>
        <dbReference type="ARBA" id="ARBA00023274"/>
    </source>
</evidence>
<evidence type="ECO:0008006" key="6">
    <source>
        <dbReference type="Google" id="ProtNLM"/>
    </source>
</evidence>